<evidence type="ECO:0000256" key="2">
    <source>
        <dbReference type="ARBA" id="ARBA00022801"/>
    </source>
</evidence>
<evidence type="ECO:0000313" key="9">
    <source>
        <dbReference type="EMBL" id="GBG66932.1"/>
    </source>
</evidence>
<reference evidence="9 10" key="1">
    <citation type="journal article" date="2018" name="Cell">
        <title>The Chara Genome: Secondary Complexity and Implications for Plant Terrestrialization.</title>
        <authorList>
            <person name="Nishiyama T."/>
            <person name="Sakayama H."/>
            <person name="Vries J.D."/>
            <person name="Buschmann H."/>
            <person name="Saint-Marcoux D."/>
            <person name="Ullrich K.K."/>
            <person name="Haas F.B."/>
            <person name="Vanderstraeten L."/>
            <person name="Becker D."/>
            <person name="Lang D."/>
            <person name="Vosolsobe S."/>
            <person name="Rombauts S."/>
            <person name="Wilhelmsson P.K.I."/>
            <person name="Janitza P."/>
            <person name="Kern R."/>
            <person name="Heyl A."/>
            <person name="Rumpler F."/>
            <person name="Villalobos L.I.A.C."/>
            <person name="Clay J.M."/>
            <person name="Skokan R."/>
            <person name="Toyoda A."/>
            <person name="Suzuki Y."/>
            <person name="Kagoshima H."/>
            <person name="Schijlen E."/>
            <person name="Tajeshwar N."/>
            <person name="Catarino B."/>
            <person name="Hetherington A.J."/>
            <person name="Saltykova A."/>
            <person name="Bonnot C."/>
            <person name="Breuninger H."/>
            <person name="Symeonidi A."/>
            <person name="Radhakrishnan G.V."/>
            <person name="Van Nieuwerburgh F."/>
            <person name="Deforce D."/>
            <person name="Chang C."/>
            <person name="Karol K.G."/>
            <person name="Hedrich R."/>
            <person name="Ulvskov P."/>
            <person name="Glockner G."/>
            <person name="Delwiche C.F."/>
            <person name="Petrasek J."/>
            <person name="Van de Peer Y."/>
            <person name="Friml J."/>
            <person name="Beilby M."/>
            <person name="Dolan L."/>
            <person name="Kohara Y."/>
            <person name="Sugano S."/>
            <person name="Fujiyama A."/>
            <person name="Delaux P.-M."/>
            <person name="Quint M."/>
            <person name="TheiBen G."/>
            <person name="Hagemann M."/>
            <person name="Harholt J."/>
            <person name="Dunand C."/>
            <person name="Zachgo S."/>
            <person name="Langdale J."/>
            <person name="Maumus F."/>
            <person name="Straeten D.V.D."/>
            <person name="Gould S.B."/>
            <person name="Rensing S.A."/>
        </authorList>
    </citation>
    <scope>NUCLEOTIDE SEQUENCE [LARGE SCALE GENOMIC DNA]</scope>
    <source>
        <strain evidence="9 10">S276</strain>
    </source>
</reference>
<dbReference type="Pfam" id="PF01095">
    <property type="entry name" value="Pectinesterase"/>
    <property type="match status" value="1"/>
</dbReference>
<dbReference type="Gene3D" id="1.20.140.40">
    <property type="entry name" value="Invertase/pectin methylesterase inhibitor family protein"/>
    <property type="match status" value="1"/>
</dbReference>
<accession>A0A388KA37</accession>
<dbReference type="UniPathway" id="UPA00545">
    <property type="reaction ID" value="UER00823"/>
</dbReference>
<dbReference type="PANTHER" id="PTHR31707">
    <property type="entry name" value="PECTINESTERASE"/>
    <property type="match status" value="1"/>
</dbReference>
<dbReference type="SUPFAM" id="SSF51126">
    <property type="entry name" value="Pectin lyase-like"/>
    <property type="match status" value="1"/>
</dbReference>
<dbReference type="GO" id="GO:0030599">
    <property type="term" value="F:pectinesterase activity"/>
    <property type="evidence" value="ECO:0007669"/>
    <property type="project" value="UniProtKB-UniRule"/>
</dbReference>
<dbReference type="GO" id="GO:0042545">
    <property type="term" value="P:cell wall modification"/>
    <property type="evidence" value="ECO:0007669"/>
    <property type="project" value="UniProtKB-UniRule"/>
</dbReference>
<dbReference type="OrthoDB" id="2019149at2759"/>
<dbReference type="Gramene" id="GBG66932">
    <property type="protein sequence ID" value="GBG66932"/>
    <property type="gene ID" value="CBR_g74619"/>
</dbReference>
<comment type="caution">
    <text evidence="9">The sequence shown here is derived from an EMBL/GenBank/DDBJ whole genome shotgun (WGS) entry which is preliminary data.</text>
</comment>
<proteinExistence type="predicted"/>
<feature type="compositionally biased region" description="Gly residues" evidence="6">
    <location>
        <begin position="23"/>
        <end position="33"/>
    </location>
</feature>
<evidence type="ECO:0000256" key="7">
    <source>
        <dbReference type="SAM" id="Phobius"/>
    </source>
</evidence>
<evidence type="ECO:0000259" key="8">
    <source>
        <dbReference type="Pfam" id="PF01095"/>
    </source>
</evidence>
<dbReference type="EC" id="3.1.1.11" evidence="5"/>
<dbReference type="STRING" id="69332.A0A388KA37"/>
<evidence type="ECO:0000256" key="4">
    <source>
        <dbReference type="PROSITE-ProRule" id="PRU10040"/>
    </source>
</evidence>
<dbReference type="SUPFAM" id="SSF101148">
    <property type="entry name" value="Plant invertase/pectin methylesterase inhibitor"/>
    <property type="match status" value="1"/>
</dbReference>
<keyword evidence="7" id="KW-0472">Membrane</keyword>
<dbReference type="PROSITE" id="PS00503">
    <property type="entry name" value="PECTINESTERASE_2"/>
    <property type="match status" value="1"/>
</dbReference>
<evidence type="ECO:0000256" key="1">
    <source>
        <dbReference type="ARBA" id="ARBA00005184"/>
    </source>
</evidence>
<evidence type="ECO:0000256" key="5">
    <source>
        <dbReference type="RuleBase" id="RU000589"/>
    </source>
</evidence>
<dbReference type="Proteomes" id="UP000265515">
    <property type="component" value="Unassembled WGS sequence"/>
</dbReference>
<gene>
    <name evidence="9" type="ORF">CBR_g74619</name>
</gene>
<dbReference type="InterPro" id="IPR000070">
    <property type="entry name" value="Pectinesterase_cat"/>
</dbReference>
<feature type="compositionally biased region" description="Basic and acidic residues" evidence="6">
    <location>
        <begin position="8"/>
        <end position="20"/>
    </location>
</feature>
<dbReference type="InterPro" id="IPR012334">
    <property type="entry name" value="Pectin_lyas_fold"/>
</dbReference>
<dbReference type="AlphaFoldDB" id="A0A388KA37"/>
<dbReference type="InterPro" id="IPR033131">
    <property type="entry name" value="Pectinesterase_Asp_AS"/>
</dbReference>
<evidence type="ECO:0000256" key="6">
    <source>
        <dbReference type="SAM" id="MobiDB-lite"/>
    </source>
</evidence>
<keyword evidence="7" id="KW-0812">Transmembrane</keyword>
<evidence type="ECO:0000313" key="10">
    <source>
        <dbReference type="Proteomes" id="UP000265515"/>
    </source>
</evidence>
<feature type="domain" description="Pectinesterase catalytic" evidence="8">
    <location>
        <begin position="308"/>
        <end position="627"/>
    </location>
</feature>
<evidence type="ECO:0000256" key="3">
    <source>
        <dbReference type="ARBA" id="ARBA00023085"/>
    </source>
</evidence>
<keyword evidence="2 5" id="KW-0378">Hydrolase</keyword>
<dbReference type="InterPro" id="IPR035513">
    <property type="entry name" value="Invertase/methylesterase_inhib"/>
</dbReference>
<keyword evidence="10" id="KW-1185">Reference proteome</keyword>
<sequence length="642" mass="70014">MASWDRLGGVREIEGEDRAPQESGGGGGGGARGSGERKRGCSAAKWFLVSVGVVFVVVFLVAIPVAVTRARQSGRSKQNLQSAPLTVGAAANQTCKGSDDFQLCLNTLLYYSDGNSLNLSATADLKTLASFPIKVLTASSSKAKEVREDINQLVMSARGTVWEVAANECNASLYDSLPLLLQVANATKKEEYDIARAGLSALRTQTADCAEALFAALNLSVEVSSSADSFNATFDSVEWLFNGTAGATLYNSTVTFAFHLSNALNVITNVRDRIASGQVVVAGSRRRLMRRRLLAQADVDRSVTPDFTVDPSGGGNFKKIQQAVNAAVTMRAEKPDDRIVIKIKAGLYREKVFVPKELYMLTIIGEGPTRTKIQWGDYTNPNYTTGLKTSNTSTFAVEALGFLGIDFAIENDAGWSQKVQMAVASRASLRTLELSPGKLGSGVAAFVNCHFLGQQDTLYAHSGWQYYYRCLINGTVDYVFGNAAAVFQSCSLNSLRTNGTNTVTAQARTSKDEDTGFVFRHCDVDQRTTNQSVYLGQVHPYRQVYLGRPWKPYARVAYMFCYLGGINPEGWMRWTLVGKGADNHETAEFLEYRNTGPGSATEQRVSWSRVMSDDEAPDYTVEKFIKGKKWLPSLGIDSDIWA</sequence>
<dbReference type="InterPro" id="IPR011050">
    <property type="entry name" value="Pectin_lyase_fold/virulence"/>
</dbReference>
<keyword evidence="3 5" id="KW-0063">Aspartyl esterase</keyword>
<name>A0A388KA37_CHABU</name>
<comment type="pathway">
    <text evidence="1 5">Glycan metabolism; pectin degradation; 2-dehydro-3-deoxy-D-gluconate from pectin: step 1/5.</text>
</comment>
<protein>
    <recommendedName>
        <fullName evidence="5">Pectinesterase</fullName>
        <ecNumber evidence="5">3.1.1.11</ecNumber>
    </recommendedName>
</protein>
<keyword evidence="7" id="KW-1133">Transmembrane helix</keyword>
<feature type="active site" evidence="4">
    <location>
        <position position="477"/>
    </location>
</feature>
<dbReference type="Gene3D" id="2.160.20.10">
    <property type="entry name" value="Single-stranded right-handed beta-helix, Pectin lyase-like"/>
    <property type="match status" value="1"/>
</dbReference>
<organism evidence="9 10">
    <name type="scientific">Chara braunii</name>
    <name type="common">Braun's stonewort</name>
    <dbReference type="NCBI Taxonomy" id="69332"/>
    <lineage>
        <taxon>Eukaryota</taxon>
        <taxon>Viridiplantae</taxon>
        <taxon>Streptophyta</taxon>
        <taxon>Charophyceae</taxon>
        <taxon>Charales</taxon>
        <taxon>Characeae</taxon>
        <taxon>Chara</taxon>
    </lineage>
</organism>
<feature type="transmembrane region" description="Helical" evidence="7">
    <location>
        <begin position="46"/>
        <end position="67"/>
    </location>
</feature>
<comment type="catalytic activity">
    <reaction evidence="5">
        <text>[(1-&gt;4)-alpha-D-galacturonosyl methyl ester](n) + n H2O = [(1-&gt;4)-alpha-D-galacturonosyl](n) + n methanol + n H(+)</text>
        <dbReference type="Rhea" id="RHEA:22380"/>
        <dbReference type="Rhea" id="RHEA-COMP:14570"/>
        <dbReference type="Rhea" id="RHEA-COMP:14573"/>
        <dbReference type="ChEBI" id="CHEBI:15377"/>
        <dbReference type="ChEBI" id="CHEBI:15378"/>
        <dbReference type="ChEBI" id="CHEBI:17790"/>
        <dbReference type="ChEBI" id="CHEBI:140522"/>
        <dbReference type="ChEBI" id="CHEBI:140523"/>
        <dbReference type="EC" id="3.1.1.11"/>
    </reaction>
</comment>
<dbReference type="GO" id="GO:0045490">
    <property type="term" value="P:pectin catabolic process"/>
    <property type="evidence" value="ECO:0007669"/>
    <property type="project" value="UniProtKB-UniRule"/>
</dbReference>
<feature type="region of interest" description="Disordered" evidence="6">
    <location>
        <begin position="1"/>
        <end position="35"/>
    </location>
</feature>
<dbReference type="EMBL" id="BFEA01000081">
    <property type="protein sequence ID" value="GBG66932.1"/>
    <property type="molecule type" value="Genomic_DNA"/>
</dbReference>